<dbReference type="EC" id="2.3.2.13" evidence="3"/>
<reference evidence="3 4" key="1">
    <citation type="submission" date="2021-06" db="EMBL/GenBank/DDBJ databases">
        <title>Clostridia strains as spoilage organisms.</title>
        <authorList>
            <person name="Wambui J."/>
            <person name="Stephan R."/>
            <person name="Stevens M.J.A."/>
        </authorList>
    </citation>
    <scope>NUCLEOTIDE SEQUENCE [LARGE SCALE GENOMIC DNA]</scope>
    <source>
        <strain evidence="3 4">DSM 14204</strain>
    </source>
</reference>
<dbReference type="EMBL" id="JAHLDV010000018">
    <property type="protein sequence ID" value="MBU3160020.1"/>
    <property type="molecule type" value="Genomic_DNA"/>
</dbReference>
<evidence type="ECO:0000256" key="1">
    <source>
        <dbReference type="ARBA" id="ARBA00022679"/>
    </source>
</evidence>
<dbReference type="GO" id="GO:0003810">
    <property type="term" value="F:protein-glutamine gamma-glutamyltransferase activity"/>
    <property type="evidence" value="ECO:0007669"/>
    <property type="project" value="UniProtKB-EC"/>
</dbReference>
<gene>
    <name evidence="3" type="ORF">KPL37_09675</name>
</gene>
<protein>
    <submittedName>
        <fullName evidence="3">Protein-glutamine gamma-glutamyltransferase</fullName>
        <ecNumber evidence="3">2.3.2.13</ecNumber>
    </submittedName>
</protein>
<keyword evidence="2" id="KW-0749">Sporulation</keyword>
<dbReference type="InterPro" id="IPR020916">
    <property type="entry name" value="Gln_gamma-glutamylTfrase_bac"/>
</dbReference>
<keyword evidence="4" id="KW-1185">Reference proteome</keyword>
<sequence>MIIISGNVVNVNTFIQDYNPNDIEKYIIAKMDLSKSTYEYGSLTQFKFELNLRYSIVIAAKNMNKGYMEFRTFRKSMCNPNYWRRTNEGGFILKKGVTPSDAIKDISINSAKYGTECATAMIIIYYQALLNIYAPSLFNKLFPTIQLMNWHYIDTLLEDVGYIKKRSDYFPGDRRYFYNPDVDPVEPEWQGENVIDLSNGLYFGHGIGIGDADEMISELNKFRIKDATTSAYLLDSAARPDFKTLADIK</sequence>
<evidence type="ECO:0000256" key="2">
    <source>
        <dbReference type="ARBA" id="ARBA00022969"/>
    </source>
</evidence>
<evidence type="ECO:0000313" key="4">
    <source>
        <dbReference type="Proteomes" id="UP000776252"/>
    </source>
</evidence>
<dbReference type="Pfam" id="PF20085">
    <property type="entry name" value="TGL"/>
    <property type="match status" value="1"/>
</dbReference>
<dbReference type="HAMAP" id="MF_00727">
    <property type="entry name" value="Tgl"/>
    <property type="match status" value="1"/>
</dbReference>
<keyword evidence="1 3" id="KW-0808">Transferase</keyword>
<comment type="caution">
    <text evidence="3">The sequence shown here is derived from an EMBL/GenBank/DDBJ whole genome shotgun (WGS) entry which is preliminary data.</text>
</comment>
<organism evidence="3 4">
    <name type="scientific">Clostridium frigoris</name>
    <dbReference type="NCBI Taxonomy" id="205327"/>
    <lineage>
        <taxon>Bacteria</taxon>
        <taxon>Bacillati</taxon>
        <taxon>Bacillota</taxon>
        <taxon>Clostridia</taxon>
        <taxon>Eubacteriales</taxon>
        <taxon>Clostridiaceae</taxon>
        <taxon>Clostridium</taxon>
    </lineage>
</organism>
<dbReference type="Proteomes" id="UP000776252">
    <property type="component" value="Unassembled WGS sequence"/>
</dbReference>
<evidence type="ECO:0000313" key="3">
    <source>
        <dbReference type="EMBL" id="MBU3160020.1"/>
    </source>
</evidence>
<dbReference type="RefSeq" id="WP_216148661.1">
    <property type="nucleotide sequence ID" value="NZ_JAHLDV010000018.1"/>
</dbReference>
<proteinExistence type="inferred from homology"/>
<name>A0ABS6BU35_9CLOT</name>
<dbReference type="NCBIfam" id="NF002869">
    <property type="entry name" value="PRK03187.1"/>
    <property type="match status" value="1"/>
</dbReference>
<accession>A0ABS6BU35</accession>
<keyword evidence="3" id="KW-0012">Acyltransferase</keyword>